<reference evidence="4 5" key="1">
    <citation type="submission" date="2021-10" db="EMBL/GenBank/DDBJ databases">
        <title>Anaerobic single-cell dispensing facilitates the cultivation of human gut bacteria.</title>
        <authorList>
            <person name="Afrizal A."/>
        </authorList>
    </citation>
    <scope>NUCLEOTIDE SEQUENCE [LARGE SCALE GENOMIC DNA]</scope>
    <source>
        <strain evidence="4 5">CLA-AA-H270</strain>
    </source>
</reference>
<evidence type="ECO:0000313" key="4">
    <source>
        <dbReference type="EMBL" id="MCC2176475.1"/>
    </source>
</evidence>
<evidence type="ECO:0000256" key="1">
    <source>
        <dbReference type="ARBA" id="ARBA00023172"/>
    </source>
</evidence>
<sequence length="857" mass="96057">MAFFTTQRKETGSYNTKRTKPCRSRRKGKIYNEKTKNGKLTVWGAYERVILAIQNARKWADSTCRAYDSVFYHYIAEIYNDIEYASLTEETAEQIWSSKIDIFEGSDAQDQRARSIFVSFVEQACRAGLSLMRFRDTVPFVIPEDLSQLTTEQLLEVRRAADRCQWRPKSLTIEAEIKIYNELIKRASTQGECIALLVMLLLGCRTSEAAGLSFGNIRKMADGLYSIERREVEEQSSRTVKTGSKTASGYRLLPLLPQFYELLEERKRIVQEYMEKNGYTDLDINDMPLACQGTNLLTRCTAKEMNRIFKDICIDAGVEEGFFFEAEAMMAIDKEAGAEYENVVVAYILRHQAATELVATDASRAAISVLMGHKIEDPNVKAFDYANADGQRELLHILMQRPLYRYICGATDMEQITLEKGQSAVCGGSARLVAQEEEEFDLYIDTLEPYDTMQIQLEGDIRLMKKDARKTTALPYQRPSGLSMVNAVTQVVTEAEENVRAGKLADKPVMIAQCDDPLSELLNIDDLHIDWKPQITNGDGDLSENSSEGVQMAVCEDALIAVLPSGVLKEVPKKEFVYNWTKRARRDEKIFADKTMDSIKAIWPFSQSADKIVISREGTAWYLLAEVSAEEFLQADEWEECRGTLAAGGLMIPCEKDADSLICGAQNGDLVRLPAEKLCAWQGRQQIVRIGEAPLAAACFCMATDDILLISEKGQALRTHVSDLYRRVDIGGGLTKGMRMKTGTDDRLRCCLVYQPKRSLTAISQQRKLLVLRVDGEEKAQLRAQGHVGEGVCLVHVEGSDGVADVLYADQAVLLLSDSGYAQCRDVSVLREKGRRAKGIEGMKRGQIIRAVCAKVK</sequence>
<evidence type="ECO:0000313" key="5">
    <source>
        <dbReference type="Proteomes" id="UP001298753"/>
    </source>
</evidence>
<dbReference type="GO" id="GO:0006310">
    <property type="term" value="P:DNA recombination"/>
    <property type="evidence" value="ECO:0007669"/>
    <property type="project" value="UniProtKB-KW"/>
</dbReference>
<keyword evidence="1" id="KW-0233">DNA recombination</keyword>
<dbReference type="GO" id="GO:0003677">
    <property type="term" value="F:DNA binding"/>
    <property type="evidence" value="ECO:0007669"/>
    <property type="project" value="InterPro"/>
</dbReference>
<dbReference type="GO" id="GO:0015074">
    <property type="term" value="P:DNA integration"/>
    <property type="evidence" value="ECO:0007669"/>
    <property type="project" value="InterPro"/>
</dbReference>
<organism evidence="4 5">
    <name type="scientific">Agathobaculum butyriciproducens</name>
    <dbReference type="NCBI Taxonomy" id="1628085"/>
    <lineage>
        <taxon>Bacteria</taxon>
        <taxon>Bacillati</taxon>
        <taxon>Bacillota</taxon>
        <taxon>Clostridia</taxon>
        <taxon>Eubacteriales</taxon>
        <taxon>Butyricicoccaceae</taxon>
        <taxon>Agathobaculum</taxon>
    </lineage>
</organism>
<proteinExistence type="predicted"/>
<dbReference type="CDD" id="cd00397">
    <property type="entry name" value="DNA_BRE_C"/>
    <property type="match status" value="1"/>
</dbReference>
<dbReference type="GeneID" id="98661238"/>
<dbReference type="RefSeq" id="WP_227600408.1">
    <property type="nucleotide sequence ID" value="NZ_JAJEPX010000010.1"/>
</dbReference>
<gene>
    <name evidence="4" type="ORF">LKD22_04925</name>
</gene>
<feature type="domain" description="Tyr recombinase" evidence="3">
    <location>
        <begin position="166"/>
        <end position="398"/>
    </location>
</feature>
<protein>
    <recommendedName>
        <fullName evidence="3">Tyr recombinase domain-containing protein</fullName>
    </recommendedName>
</protein>
<evidence type="ECO:0000259" key="3">
    <source>
        <dbReference type="PROSITE" id="PS51898"/>
    </source>
</evidence>
<dbReference type="InterPro" id="IPR035516">
    <property type="entry name" value="Gyrase/topoIV_suA_C"/>
</dbReference>
<feature type="compositionally biased region" description="Polar residues" evidence="2">
    <location>
        <begin position="1"/>
        <end position="16"/>
    </location>
</feature>
<dbReference type="PROSITE" id="PS51898">
    <property type="entry name" value="TYR_RECOMBINASE"/>
    <property type="match status" value="1"/>
</dbReference>
<dbReference type="AlphaFoldDB" id="A0AAW4W5U0"/>
<dbReference type="Proteomes" id="UP001298753">
    <property type="component" value="Unassembled WGS sequence"/>
</dbReference>
<dbReference type="InterPro" id="IPR013762">
    <property type="entry name" value="Integrase-like_cat_sf"/>
</dbReference>
<keyword evidence="5" id="KW-1185">Reference proteome</keyword>
<dbReference type="InterPro" id="IPR011010">
    <property type="entry name" value="DNA_brk_join_enz"/>
</dbReference>
<feature type="region of interest" description="Disordered" evidence="2">
    <location>
        <begin position="1"/>
        <end position="21"/>
    </location>
</feature>
<comment type="caution">
    <text evidence="4">The sequence shown here is derived from an EMBL/GenBank/DDBJ whole genome shotgun (WGS) entry which is preliminary data.</text>
</comment>
<accession>A0AAW4W5U0</accession>
<dbReference type="SUPFAM" id="SSF101904">
    <property type="entry name" value="GyrA/ParC C-terminal domain-like"/>
    <property type="match status" value="1"/>
</dbReference>
<dbReference type="SUPFAM" id="SSF56349">
    <property type="entry name" value="DNA breaking-rejoining enzymes"/>
    <property type="match status" value="1"/>
</dbReference>
<dbReference type="EMBL" id="JAJEPX010000010">
    <property type="protein sequence ID" value="MCC2176475.1"/>
    <property type="molecule type" value="Genomic_DNA"/>
</dbReference>
<evidence type="ECO:0000256" key="2">
    <source>
        <dbReference type="SAM" id="MobiDB-lite"/>
    </source>
</evidence>
<dbReference type="Gene3D" id="2.120.10.90">
    <property type="entry name" value="DNA gyrase/topoisomerase IV, subunit A, C-terminal"/>
    <property type="match status" value="1"/>
</dbReference>
<name>A0AAW4W5U0_9FIRM</name>
<dbReference type="Gene3D" id="1.10.443.10">
    <property type="entry name" value="Intergrase catalytic core"/>
    <property type="match status" value="1"/>
</dbReference>
<dbReference type="InterPro" id="IPR002104">
    <property type="entry name" value="Integrase_catalytic"/>
</dbReference>